<evidence type="ECO:0000313" key="2">
    <source>
        <dbReference type="Proteomes" id="UP000076489"/>
    </source>
</evidence>
<organism evidence="1 2">
    <name type="scientific">Pseudomonas fluorescens</name>
    <dbReference type="NCBI Taxonomy" id="294"/>
    <lineage>
        <taxon>Bacteria</taxon>
        <taxon>Pseudomonadati</taxon>
        <taxon>Pseudomonadota</taxon>
        <taxon>Gammaproteobacteria</taxon>
        <taxon>Pseudomonadales</taxon>
        <taxon>Pseudomonadaceae</taxon>
        <taxon>Pseudomonas</taxon>
    </lineage>
</organism>
<comment type="caution">
    <text evidence="1">The sequence shown here is derived from an EMBL/GenBank/DDBJ whole genome shotgun (WGS) entry which is preliminary data.</text>
</comment>
<dbReference type="AlphaFoldDB" id="A0A161XG91"/>
<dbReference type="OrthoDB" id="7014946at2"/>
<dbReference type="Proteomes" id="UP000076489">
    <property type="component" value="Unassembled WGS sequence"/>
</dbReference>
<protein>
    <submittedName>
        <fullName evidence="1">Uncharacterized protein</fullName>
    </submittedName>
</protein>
<reference evidence="2" key="1">
    <citation type="submission" date="2016-03" db="EMBL/GenBank/DDBJ databases">
        <authorList>
            <person name="Ray J."/>
            <person name="Price M."/>
            <person name="Deutschbauer A."/>
        </authorList>
    </citation>
    <scope>NUCLEOTIDE SEQUENCE [LARGE SCALE GENOMIC DNA]</scope>
    <source>
        <strain evidence="2">FW300-N1B4</strain>
    </source>
</reference>
<name>A0A161XG91_PSEFL</name>
<sequence length="155" mass="17532">MEQAKEEILSCMDNGSHVIHNTRDESSFLAWWDANGSGDLGLTQPQLLDVYRQLRTDIYTFDSCLAEYRRILLAHPQHALRIGDREYAFLQPNGELIGLSVADLTTIDQADVYAFDSDAFNTSIGGWMDESYVETRQRITEPELELVTVTFPPAS</sequence>
<reference evidence="1 2" key="2">
    <citation type="journal article" date="2018" name="Nature">
        <title>Mutant phenotypes for thousands of bacterial genes of unknown function.</title>
        <authorList>
            <person name="Price M.N."/>
            <person name="Wetmore K.M."/>
            <person name="Waters R.J."/>
            <person name="Callaghan M."/>
            <person name="Ray J."/>
            <person name="Liu H."/>
            <person name="Kuehl J.V."/>
            <person name="Melnyk R.A."/>
            <person name="Lamson J.S."/>
            <person name="Suh Y."/>
            <person name="Carlson H.K."/>
            <person name="Esquivel Z."/>
            <person name="Sadeeshkumar H."/>
            <person name="Chakraborty R."/>
            <person name="Zane G.M."/>
            <person name="Rubin B.E."/>
            <person name="Wall J.D."/>
            <person name="Visel A."/>
            <person name="Bristow J."/>
            <person name="Blow M.J."/>
            <person name="Arkin A.P."/>
            <person name="Deutschbauer A.M."/>
        </authorList>
    </citation>
    <scope>NUCLEOTIDE SEQUENCE [LARGE SCALE GENOMIC DNA]</scope>
    <source>
        <strain evidence="1 2">FW300-N1B4</strain>
    </source>
</reference>
<proteinExistence type="predicted"/>
<evidence type="ECO:0000313" key="1">
    <source>
        <dbReference type="EMBL" id="KZN20848.1"/>
    </source>
</evidence>
<dbReference type="EMBL" id="LUKJ01000002">
    <property type="protein sequence ID" value="KZN20848.1"/>
    <property type="molecule type" value="Genomic_DNA"/>
</dbReference>
<accession>A0A161XG91</accession>
<gene>
    <name evidence="1" type="ORF">A1D17_02800</name>
</gene>